<protein>
    <submittedName>
        <fullName evidence="1">Uncharacterized protein</fullName>
    </submittedName>
</protein>
<reference evidence="2" key="1">
    <citation type="journal article" date="2023" name="Front. Plant Sci.">
        <title>Chromosomal-level genome assembly of Melastoma candidum provides insights into trichome evolution.</title>
        <authorList>
            <person name="Zhong Y."/>
            <person name="Wu W."/>
            <person name="Sun C."/>
            <person name="Zou P."/>
            <person name="Liu Y."/>
            <person name="Dai S."/>
            <person name="Zhou R."/>
        </authorList>
    </citation>
    <scope>NUCLEOTIDE SEQUENCE [LARGE SCALE GENOMIC DNA]</scope>
</reference>
<evidence type="ECO:0000313" key="1">
    <source>
        <dbReference type="EMBL" id="KAI4341871.1"/>
    </source>
</evidence>
<dbReference type="EMBL" id="CM042886">
    <property type="protein sequence ID" value="KAI4341871.1"/>
    <property type="molecule type" value="Genomic_DNA"/>
</dbReference>
<sequence length="288" mass="32516">MVKMGNLGPLSGTCGQVRTNCRKPKRIITDRQTALLHLHLRLFRLSFSGRKPQRLPAMDLRLGLLLFLLSFGFMGTLRARQAPQNLRAFDYQKLDNEIDLEDLRNDKLCLMCEEYAEVALDYLANNKTQTEIIEVLHVSCSQLGALKKECIKWVDNYVPMFFLEISSIEPDAFCQKVGVCKPAPTFSMVKENRCELCEDTVSDVLTRLRNPDTQMDIMHTLLKACDSMETYAAKCKKTVLEYAPLLFANTAQFLEKHDVCVAVHACDSPIASLGKPLLDTEVPAFSDS</sequence>
<dbReference type="Proteomes" id="UP001057402">
    <property type="component" value="Chromosome 7"/>
</dbReference>
<keyword evidence="2" id="KW-1185">Reference proteome</keyword>
<gene>
    <name evidence="1" type="ORF">MLD38_026543</name>
</gene>
<organism evidence="1 2">
    <name type="scientific">Melastoma candidum</name>
    <dbReference type="NCBI Taxonomy" id="119954"/>
    <lineage>
        <taxon>Eukaryota</taxon>
        <taxon>Viridiplantae</taxon>
        <taxon>Streptophyta</taxon>
        <taxon>Embryophyta</taxon>
        <taxon>Tracheophyta</taxon>
        <taxon>Spermatophyta</taxon>
        <taxon>Magnoliopsida</taxon>
        <taxon>eudicotyledons</taxon>
        <taxon>Gunneridae</taxon>
        <taxon>Pentapetalae</taxon>
        <taxon>rosids</taxon>
        <taxon>malvids</taxon>
        <taxon>Myrtales</taxon>
        <taxon>Melastomataceae</taxon>
        <taxon>Melastomatoideae</taxon>
        <taxon>Melastomateae</taxon>
        <taxon>Melastoma</taxon>
    </lineage>
</organism>
<name>A0ACB9P0H4_9MYRT</name>
<accession>A0ACB9P0H4</accession>
<proteinExistence type="predicted"/>
<comment type="caution">
    <text evidence="1">The sequence shown here is derived from an EMBL/GenBank/DDBJ whole genome shotgun (WGS) entry which is preliminary data.</text>
</comment>
<evidence type="ECO:0000313" key="2">
    <source>
        <dbReference type="Proteomes" id="UP001057402"/>
    </source>
</evidence>